<proteinExistence type="inferred from homology"/>
<dbReference type="SUPFAM" id="SSF52913">
    <property type="entry name" value="RNA 3'-terminal phosphate cyclase, RPTC, insert domain"/>
    <property type="match status" value="1"/>
</dbReference>
<name>A0ABN8MH35_9CNID</name>
<dbReference type="InterPro" id="IPR020719">
    <property type="entry name" value="RNA3'_term_phos_cycl-like_CS"/>
</dbReference>
<dbReference type="InterPro" id="IPR017770">
    <property type="entry name" value="RNA3'_term_phos_cyc_type_1"/>
</dbReference>
<sequence>MASSANRSSDVIIIDGSIMEGGGQILRNAVSFACLLNSAVCVENIRGGRSTPGLRAQHMTGLQLIRDITSGKLDGDKIGSMSVTLHPTNIGSGTFIADTKTAGSVCLLMQLALPCLLYAPAASKLILRGGTNAEMAPPVDFMTDVLRPIVKKLGVEFDCDIVRRGYYPKGGGEIHVTVKPVKQLRPLQLLERGSLTRITGRAFVAGRLPLRIAQTMAREADRVLRKKYPDLSDINIEPVQEPPEKAHESGTGIMVMAESSTGCRLAGSAIGKKGVPAEEVARNAVDELTSNLQHNSCVDEHLQDQVNLSFHSFFLKGHSSLRCGPLTMHTQTAIHVAEKIMKAKIQVQQLSEKEGCIIECDGIGLQNPHL</sequence>
<keyword evidence="10" id="KW-1185">Reference proteome</keyword>
<dbReference type="PROSITE" id="PS01287">
    <property type="entry name" value="RTC"/>
    <property type="match status" value="1"/>
</dbReference>
<dbReference type="InterPro" id="IPR013791">
    <property type="entry name" value="RNA3'-term_phos_cycl_insert"/>
</dbReference>
<dbReference type="InterPro" id="IPR036553">
    <property type="entry name" value="RPTC_insert"/>
</dbReference>
<reference evidence="9 10" key="1">
    <citation type="submission" date="2022-05" db="EMBL/GenBank/DDBJ databases">
        <authorList>
            <consortium name="Genoscope - CEA"/>
            <person name="William W."/>
        </authorList>
    </citation>
    <scope>NUCLEOTIDE SEQUENCE [LARGE SCALE GENOMIC DNA]</scope>
</reference>
<feature type="domain" description="RNA 3'-terminal phosphate cyclase insert" evidence="8">
    <location>
        <begin position="190"/>
        <end position="292"/>
    </location>
</feature>
<comment type="similarity">
    <text evidence="1">Belongs to the RNA 3'-terminal cyclase family. Type 1 subfamily.</text>
</comment>
<keyword evidence="5" id="KW-0547">Nucleotide-binding</keyword>
<evidence type="ECO:0000256" key="3">
    <source>
        <dbReference type="ARBA" id="ARBA00021428"/>
    </source>
</evidence>
<dbReference type="Gene3D" id="3.65.10.20">
    <property type="entry name" value="RNA 3'-terminal phosphate cyclase domain"/>
    <property type="match status" value="1"/>
</dbReference>
<evidence type="ECO:0000259" key="7">
    <source>
        <dbReference type="Pfam" id="PF01137"/>
    </source>
</evidence>
<evidence type="ECO:0000256" key="1">
    <source>
        <dbReference type="ARBA" id="ARBA00009206"/>
    </source>
</evidence>
<dbReference type="Proteomes" id="UP001159427">
    <property type="component" value="Unassembled WGS sequence"/>
</dbReference>
<evidence type="ECO:0000256" key="6">
    <source>
        <dbReference type="ARBA" id="ARBA00024481"/>
    </source>
</evidence>
<evidence type="ECO:0000256" key="5">
    <source>
        <dbReference type="ARBA" id="ARBA00022741"/>
    </source>
</evidence>
<dbReference type="EMBL" id="CALNXI010000452">
    <property type="protein sequence ID" value="CAH3027436.1"/>
    <property type="molecule type" value="Genomic_DNA"/>
</dbReference>
<evidence type="ECO:0000313" key="10">
    <source>
        <dbReference type="Proteomes" id="UP001159427"/>
    </source>
</evidence>
<keyword evidence="4" id="KW-0436">Ligase</keyword>
<evidence type="ECO:0000256" key="2">
    <source>
        <dbReference type="ARBA" id="ARBA00012725"/>
    </source>
</evidence>
<evidence type="ECO:0000259" key="8">
    <source>
        <dbReference type="Pfam" id="PF05189"/>
    </source>
</evidence>
<protein>
    <recommendedName>
        <fullName evidence="3">RNA 3'-terminal phosphate cyclase</fullName>
        <ecNumber evidence="2">6.5.1.4</ecNumber>
    </recommendedName>
</protein>
<dbReference type="PIRSF" id="PIRSF005378">
    <property type="entry name" value="RNA3'_term_phos_cycl_euk"/>
    <property type="match status" value="1"/>
</dbReference>
<dbReference type="EC" id="6.5.1.4" evidence="2"/>
<comment type="catalytic activity">
    <reaction evidence="6">
        <text>a 3'-end 3'-phospho-ribonucleotide-RNA + ATP = a 3'-end 2',3'-cyclophospho-ribonucleotide-RNA + AMP + diphosphate</text>
        <dbReference type="Rhea" id="RHEA:23976"/>
        <dbReference type="Rhea" id="RHEA-COMP:10463"/>
        <dbReference type="Rhea" id="RHEA-COMP:10464"/>
        <dbReference type="ChEBI" id="CHEBI:30616"/>
        <dbReference type="ChEBI" id="CHEBI:33019"/>
        <dbReference type="ChEBI" id="CHEBI:83062"/>
        <dbReference type="ChEBI" id="CHEBI:83064"/>
        <dbReference type="ChEBI" id="CHEBI:456215"/>
        <dbReference type="EC" id="6.5.1.4"/>
    </reaction>
</comment>
<organism evidence="9 10">
    <name type="scientific">Porites evermanni</name>
    <dbReference type="NCBI Taxonomy" id="104178"/>
    <lineage>
        <taxon>Eukaryota</taxon>
        <taxon>Metazoa</taxon>
        <taxon>Cnidaria</taxon>
        <taxon>Anthozoa</taxon>
        <taxon>Hexacorallia</taxon>
        <taxon>Scleractinia</taxon>
        <taxon>Fungiina</taxon>
        <taxon>Poritidae</taxon>
        <taxon>Porites</taxon>
    </lineage>
</organism>
<dbReference type="InterPro" id="IPR037136">
    <property type="entry name" value="RNA3'_phos_cyclase_dom_sf"/>
</dbReference>
<dbReference type="HAMAP" id="MF_00200">
    <property type="entry name" value="RTC"/>
    <property type="match status" value="1"/>
</dbReference>
<dbReference type="PANTHER" id="PTHR11096">
    <property type="entry name" value="RNA 3' TERMINAL PHOSPHATE CYCLASE"/>
    <property type="match status" value="1"/>
</dbReference>
<accession>A0ABN8MH35</accession>
<dbReference type="Gene3D" id="3.30.360.20">
    <property type="entry name" value="RNA 3'-terminal phosphate cyclase, insert domain"/>
    <property type="match status" value="1"/>
</dbReference>
<gene>
    <name evidence="9" type="ORF">PEVE_00031560</name>
</gene>
<dbReference type="InterPro" id="IPR013792">
    <property type="entry name" value="RNA3'P_cycl/enolpyr_Trfase_a/b"/>
</dbReference>
<feature type="domain" description="RNA 3'-terminal phosphate cyclase" evidence="7">
    <location>
        <begin position="19"/>
        <end position="347"/>
    </location>
</feature>
<dbReference type="NCBIfam" id="TIGR03399">
    <property type="entry name" value="RNA_3prim_cycl"/>
    <property type="match status" value="1"/>
</dbReference>
<dbReference type="InterPro" id="IPR023797">
    <property type="entry name" value="RNA3'_phos_cyclase_dom"/>
</dbReference>
<dbReference type="PANTHER" id="PTHR11096:SF0">
    <property type="entry name" value="RNA 3'-TERMINAL PHOSPHATE CYCLASE"/>
    <property type="match status" value="1"/>
</dbReference>
<evidence type="ECO:0000256" key="4">
    <source>
        <dbReference type="ARBA" id="ARBA00022598"/>
    </source>
</evidence>
<dbReference type="Pfam" id="PF05189">
    <property type="entry name" value="RTC_insert"/>
    <property type="match status" value="1"/>
</dbReference>
<dbReference type="InterPro" id="IPR000228">
    <property type="entry name" value="RNA3'_term_phos_cyc"/>
</dbReference>
<dbReference type="Pfam" id="PF01137">
    <property type="entry name" value="RTC"/>
    <property type="match status" value="1"/>
</dbReference>
<evidence type="ECO:0000313" key="9">
    <source>
        <dbReference type="EMBL" id="CAH3027436.1"/>
    </source>
</evidence>
<comment type="caution">
    <text evidence="9">The sequence shown here is derived from an EMBL/GenBank/DDBJ whole genome shotgun (WGS) entry which is preliminary data.</text>
</comment>
<dbReference type="SUPFAM" id="SSF55205">
    <property type="entry name" value="EPT/RTPC-like"/>
    <property type="match status" value="1"/>
</dbReference>